<comment type="similarity">
    <text evidence="4 10">Belongs to the DHPS family.</text>
</comment>
<evidence type="ECO:0000259" key="11">
    <source>
        <dbReference type="PROSITE" id="PS50972"/>
    </source>
</evidence>
<protein>
    <recommendedName>
        <fullName evidence="5 10">Dihydropteroate synthase</fullName>
        <shortName evidence="10">DHPS</shortName>
        <ecNumber evidence="5 10">2.5.1.15</ecNumber>
    </recommendedName>
    <alternativeName>
        <fullName evidence="10">Dihydropteroate pyrophosphorylase</fullName>
    </alternativeName>
</protein>
<dbReference type="NCBIfam" id="TIGR01496">
    <property type="entry name" value="DHPS"/>
    <property type="match status" value="1"/>
</dbReference>
<proteinExistence type="inferred from homology"/>
<evidence type="ECO:0000256" key="5">
    <source>
        <dbReference type="ARBA" id="ARBA00012458"/>
    </source>
</evidence>
<dbReference type="InterPro" id="IPR000489">
    <property type="entry name" value="Pterin-binding_dom"/>
</dbReference>
<evidence type="ECO:0000256" key="8">
    <source>
        <dbReference type="ARBA" id="ARBA00022842"/>
    </source>
</evidence>
<dbReference type="RefSeq" id="WP_342372885.1">
    <property type="nucleotide sequence ID" value="NZ_CP115965.1"/>
</dbReference>
<evidence type="ECO:0000313" key="13">
    <source>
        <dbReference type="Proteomes" id="UP001434337"/>
    </source>
</evidence>
<evidence type="ECO:0000256" key="6">
    <source>
        <dbReference type="ARBA" id="ARBA00022679"/>
    </source>
</evidence>
<evidence type="ECO:0000256" key="7">
    <source>
        <dbReference type="ARBA" id="ARBA00022723"/>
    </source>
</evidence>
<dbReference type="EMBL" id="CP115965">
    <property type="protein sequence ID" value="WZW99068.1"/>
    <property type="molecule type" value="Genomic_DNA"/>
</dbReference>
<keyword evidence="13" id="KW-1185">Reference proteome</keyword>
<dbReference type="PROSITE" id="PS00792">
    <property type="entry name" value="DHPS_1"/>
    <property type="match status" value="1"/>
</dbReference>
<evidence type="ECO:0000313" key="12">
    <source>
        <dbReference type="EMBL" id="WZW99068.1"/>
    </source>
</evidence>
<comment type="function">
    <text evidence="10">Catalyzes the condensation of para-aminobenzoate (pABA) with 6-hydroxymethyl-7,8-dihydropterin diphosphate (DHPt-PP) to form 7,8-dihydropteroate (H2Pte), the immediate precursor of folate derivatives.</text>
</comment>
<evidence type="ECO:0000256" key="10">
    <source>
        <dbReference type="RuleBase" id="RU361205"/>
    </source>
</evidence>
<feature type="domain" description="Pterin-binding" evidence="11">
    <location>
        <begin position="4"/>
        <end position="261"/>
    </location>
</feature>
<name>A0ABZ3C8G6_9ACTN</name>
<comment type="pathway">
    <text evidence="3 10">Cofactor biosynthesis; tetrahydrofolate biosynthesis; 7,8-dihydrofolate from 2-amino-4-hydroxy-6-hydroxymethyl-7,8-dihydropteridine diphosphate and 4-aminobenzoate: step 1/2.</text>
</comment>
<keyword evidence="9 10" id="KW-0289">Folate biosynthesis</keyword>
<dbReference type="Pfam" id="PF00809">
    <property type="entry name" value="Pterin_bind"/>
    <property type="match status" value="1"/>
</dbReference>
<dbReference type="PROSITE" id="PS00793">
    <property type="entry name" value="DHPS_2"/>
    <property type="match status" value="1"/>
</dbReference>
<dbReference type="PANTHER" id="PTHR20941:SF1">
    <property type="entry name" value="FOLIC ACID SYNTHESIS PROTEIN FOL1"/>
    <property type="match status" value="1"/>
</dbReference>
<dbReference type="PROSITE" id="PS50972">
    <property type="entry name" value="PTERIN_BINDING"/>
    <property type="match status" value="1"/>
</dbReference>
<evidence type="ECO:0000256" key="1">
    <source>
        <dbReference type="ARBA" id="ARBA00000012"/>
    </source>
</evidence>
<dbReference type="PANTHER" id="PTHR20941">
    <property type="entry name" value="FOLATE SYNTHESIS PROTEINS"/>
    <property type="match status" value="1"/>
</dbReference>
<organism evidence="12 13">
    <name type="scientific">Propioniciclava soli</name>
    <dbReference type="NCBI Taxonomy" id="2775081"/>
    <lineage>
        <taxon>Bacteria</taxon>
        <taxon>Bacillati</taxon>
        <taxon>Actinomycetota</taxon>
        <taxon>Actinomycetes</taxon>
        <taxon>Propionibacteriales</taxon>
        <taxon>Propionibacteriaceae</taxon>
        <taxon>Propioniciclava</taxon>
    </lineage>
</organism>
<keyword evidence="8 10" id="KW-0460">Magnesium</keyword>
<dbReference type="InterPro" id="IPR011005">
    <property type="entry name" value="Dihydropteroate_synth-like_sf"/>
</dbReference>
<reference evidence="12 13" key="1">
    <citation type="journal article" date="2023" name="Environ Microbiome">
        <title>A coral-associated actinobacterium mitigates coral bleaching under heat stress.</title>
        <authorList>
            <person name="Li J."/>
            <person name="Zou Y."/>
            <person name="Li Q."/>
            <person name="Zhang J."/>
            <person name="Bourne D.G."/>
            <person name="Lyu Y."/>
            <person name="Liu C."/>
            <person name="Zhang S."/>
        </authorList>
    </citation>
    <scope>NUCLEOTIDE SEQUENCE [LARGE SCALE GENOMIC DNA]</scope>
    <source>
        <strain evidence="12 13">SCSIO 13291</strain>
    </source>
</reference>
<accession>A0ABZ3C8G6</accession>
<dbReference type="InterPro" id="IPR006390">
    <property type="entry name" value="DHP_synth_dom"/>
</dbReference>
<sequence>MTRPHVMGIVNVTPDSFSDGGLWATPDAAVARAHALVADGADVIDVGGESTRPGAPRVEADTELARVLPVVAALAAAGVTVSVDTTRATVAAEALASGASVINDVSGGLADPAMLATVAEAGATYIAMHWRGPSSTMAAQASYPRGVADIVDELAARRDACLAAGITPERLVLDPGIGFSKTAEHNWAVLREWGRFEALGHPLLLAVSRKRFLGALLGEPDAPRPPEGRDAATAALSALLAHRGLWGVRVHAVRATADALAAARALAGDGHG</sequence>
<keyword evidence="6 10" id="KW-0808">Transferase</keyword>
<evidence type="ECO:0000256" key="9">
    <source>
        <dbReference type="ARBA" id="ARBA00022909"/>
    </source>
</evidence>
<comment type="cofactor">
    <cofactor evidence="2 10">
        <name>Mg(2+)</name>
        <dbReference type="ChEBI" id="CHEBI:18420"/>
    </cofactor>
</comment>
<dbReference type="Proteomes" id="UP001434337">
    <property type="component" value="Chromosome"/>
</dbReference>
<evidence type="ECO:0000256" key="2">
    <source>
        <dbReference type="ARBA" id="ARBA00001946"/>
    </source>
</evidence>
<dbReference type="InterPro" id="IPR045031">
    <property type="entry name" value="DHP_synth-like"/>
</dbReference>
<evidence type="ECO:0000256" key="4">
    <source>
        <dbReference type="ARBA" id="ARBA00009503"/>
    </source>
</evidence>
<evidence type="ECO:0000256" key="3">
    <source>
        <dbReference type="ARBA" id="ARBA00004763"/>
    </source>
</evidence>
<dbReference type="Gene3D" id="3.20.20.20">
    <property type="entry name" value="Dihydropteroate synthase-like"/>
    <property type="match status" value="1"/>
</dbReference>
<dbReference type="GO" id="GO:0004156">
    <property type="term" value="F:dihydropteroate synthase activity"/>
    <property type="evidence" value="ECO:0007669"/>
    <property type="project" value="UniProtKB-EC"/>
</dbReference>
<dbReference type="EC" id="2.5.1.15" evidence="5 10"/>
<gene>
    <name evidence="12" type="primary">folP</name>
    <name evidence="12" type="ORF">PCC79_02335</name>
</gene>
<comment type="catalytic activity">
    <reaction evidence="1">
        <text>(7,8-dihydropterin-6-yl)methyl diphosphate + 4-aminobenzoate = 7,8-dihydropteroate + diphosphate</text>
        <dbReference type="Rhea" id="RHEA:19949"/>
        <dbReference type="ChEBI" id="CHEBI:17836"/>
        <dbReference type="ChEBI" id="CHEBI:17839"/>
        <dbReference type="ChEBI" id="CHEBI:33019"/>
        <dbReference type="ChEBI" id="CHEBI:72950"/>
        <dbReference type="EC" id="2.5.1.15"/>
    </reaction>
</comment>
<dbReference type="SUPFAM" id="SSF51717">
    <property type="entry name" value="Dihydropteroate synthetase-like"/>
    <property type="match status" value="1"/>
</dbReference>
<keyword evidence="7 10" id="KW-0479">Metal-binding</keyword>
<dbReference type="CDD" id="cd00739">
    <property type="entry name" value="DHPS"/>
    <property type="match status" value="1"/>
</dbReference>